<keyword evidence="3" id="KW-1185">Reference proteome</keyword>
<evidence type="ECO:0000259" key="1">
    <source>
        <dbReference type="Pfam" id="PF00561"/>
    </source>
</evidence>
<dbReference type="InterPro" id="IPR000073">
    <property type="entry name" value="AB_hydrolase_1"/>
</dbReference>
<dbReference type="PRINTS" id="PR00111">
    <property type="entry name" value="ABHYDROLASE"/>
</dbReference>
<proteinExistence type="predicted"/>
<dbReference type="PANTHER" id="PTHR43798:SF33">
    <property type="entry name" value="HYDROLASE, PUTATIVE (AFU_ORTHOLOGUE AFUA_2G14860)-RELATED"/>
    <property type="match status" value="1"/>
</dbReference>
<accession>A0A919YUC2</accession>
<dbReference type="Proteomes" id="UP000683139">
    <property type="component" value="Unassembled WGS sequence"/>
</dbReference>
<evidence type="ECO:0000313" key="3">
    <source>
        <dbReference type="Proteomes" id="UP000683139"/>
    </source>
</evidence>
<protein>
    <submittedName>
        <fullName evidence="2">Alpha/beta hydrolase</fullName>
    </submittedName>
</protein>
<dbReference type="PRINTS" id="PR00412">
    <property type="entry name" value="EPOXHYDRLASE"/>
</dbReference>
<gene>
    <name evidence="2" type="ORF">J40TS1_39160</name>
</gene>
<dbReference type="PANTHER" id="PTHR43798">
    <property type="entry name" value="MONOACYLGLYCEROL LIPASE"/>
    <property type="match status" value="1"/>
</dbReference>
<sequence length="313" mass="34830">MIVFMGIATLLVMLFWYNQFKFWQFEKKYPPAGQFVTVEGVKLHYISKGTGQPVVFLHGGVLSANDFAEVMELAAAEGYQAIAFDRPGYGYSERPADEDVTPKTQARLLHQALHALEIEKPILVGHSWSGLLVLTYALEYPEHISGVVTLGGGMYPEGYPAEKGDPISTLVTTPIVGDAVMNLLLGVVGPVMADRTLDETFKPEQASEAYRLATHSYWLRPSQFKANREDVLAFVPAAKEMMDQYHTIKQPLAIVVGVNDPFETKQHSYRLHKEVPDSTLIELENAAHMLPQLHPQAVLQAIEALVLKEPSER</sequence>
<organism evidence="2 3">
    <name type="scientific">Paenibacillus montaniterrae</name>
    <dbReference type="NCBI Taxonomy" id="429341"/>
    <lineage>
        <taxon>Bacteria</taxon>
        <taxon>Bacillati</taxon>
        <taxon>Bacillota</taxon>
        <taxon>Bacilli</taxon>
        <taxon>Bacillales</taxon>
        <taxon>Paenibacillaceae</taxon>
        <taxon>Paenibacillus</taxon>
    </lineage>
</organism>
<dbReference type="Pfam" id="PF00561">
    <property type="entry name" value="Abhydrolase_1"/>
    <property type="match status" value="1"/>
</dbReference>
<reference evidence="2" key="1">
    <citation type="submission" date="2021-03" db="EMBL/GenBank/DDBJ databases">
        <title>Antimicrobial resistance genes in bacteria isolated from Japanese honey, and their potential for conferring macrolide and lincosamide resistance in the American foulbrood pathogen Paenibacillus larvae.</title>
        <authorList>
            <person name="Okamoto M."/>
            <person name="Kumagai M."/>
            <person name="Kanamori H."/>
            <person name="Takamatsu D."/>
        </authorList>
    </citation>
    <scope>NUCLEOTIDE SEQUENCE</scope>
    <source>
        <strain evidence="2">J40TS1</strain>
    </source>
</reference>
<dbReference type="GO" id="GO:0016020">
    <property type="term" value="C:membrane"/>
    <property type="evidence" value="ECO:0007669"/>
    <property type="project" value="TreeGrafter"/>
</dbReference>
<evidence type="ECO:0000313" key="2">
    <source>
        <dbReference type="EMBL" id="GIP18274.1"/>
    </source>
</evidence>
<dbReference type="InterPro" id="IPR050266">
    <property type="entry name" value="AB_hydrolase_sf"/>
</dbReference>
<dbReference type="AlphaFoldDB" id="A0A919YUC2"/>
<name>A0A919YUC2_9BACL</name>
<comment type="caution">
    <text evidence="2">The sequence shown here is derived from an EMBL/GenBank/DDBJ whole genome shotgun (WGS) entry which is preliminary data.</text>
</comment>
<dbReference type="GO" id="GO:0016787">
    <property type="term" value="F:hydrolase activity"/>
    <property type="evidence" value="ECO:0007669"/>
    <property type="project" value="UniProtKB-KW"/>
</dbReference>
<keyword evidence="2" id="KW-0378">Hydrolase</keyword>
<feature type="domain" description="AB hydrolase-1" evidence="1">
    <location>
        <begin position="53"/>
        <end position="152"/>
    </location>
</feature>
<dbReference type="RefSeq" id="WP_246563769.1">
    <property type="nucleotide sequence ID" value="NZ_BOSE01000008.1"/>
</dbReference>
<dbReference type="Gene3D" id="3.40.50.1820">
    <property type="entry name" value="alpha/beta hydrolase"/>
    <property type="match status" value="1"/>
</dbReference>
<dbReference type="EMBL" id="BOSE01000008">
    <property type="protein sequence ID" value="GIP18274.1"/>
    <property type="molecule type" value="Genomic_DNA"/>
</dbReference>
<dbReference type="SUPFAM" id="SSF53474">
    <property type="entry name" value="alpha/beta-Hydrolases"/>
    <property type="match status" value="1"/>
</dbReference>
<dbReference type="InterPro" id="IPR029058">
    <property type="entry name" value="AB_hydrolase_fold"/>
</dbReference>
<dbReference type="InterPro" id="IPR000639">
    <property type="entry name" value="Epox_hydrolase-like"/>
</dbReference>